<evidence type="ECO:0000256" key="5">
    <source>
        <dbReference type="ARBA" id="ARBA00038219"/>
    </source>
</evidence>
<comment type="caution">
    <text evidence="8">The sequence shown here is derived from an EMBL/GenBank/DDBJ whole genome shotgun (WGS) entry which is preliminary data.</text>
</comment>
<dbReference type="VEuPathDB" id="FungiDB:AWRI3580_g3353"/>
<feature type="domain" description="Cell wall mannoprotein PIR1-like C-terminal" evidence="7">
    <location>
        <begin position="121"/>
        <end position="195"/>
    </location>
</feature>
<evidence type="ECO:0000313" key="8">
    <source>
        <dbReference type="EMBL" id="OEJ84711.1"/>
    </source>
</evidence>
<evidence type="ECO:0000313" key="9">
    <source>
        <dbReference type="Proteomes" id="UP000095358"/>
    </source>
</evidence>
<evidence type="ECO:0000256" key="6">
    <source>
        <dbReference type="SAM" id="SignalP"/>
    </source>
</evidence>
<comment type="similarity">
    <text evidence="5">Belongs to the PIR protein family.</text>
</comment>
<organism evidence="8 9">
    <name type="scientific">Hanseniaspora uvarum</name>
    <name type="common">Yeast</name>
    <name type="synonym">Kloeckera apiculata</name>
    <dbReference type="NCBI Taxonomy" id="29833"/>
    <lineage>
        <taxon>Eukaryota</taxon>
        <taxon>Fungi</taxon>
        <taxon>Dikarya</taxon>
        <taxon>Ascomycota</taxon>
        <taxon>Saccharomycotina</taxon>
        <taxon>Saccharomycetes</taxon>
        <taxon>Saccharomycodales</taxon>
        <taxon>Saccharomycodaceae</taxon>
        <taxon>Hanseniaspora</taxon>
    </lineage>
</organism>
<protein>
    <submittedName>
        <fullName evidence="8">Cell wall mannoprotein PIR3</fullName>
    </submittedName>
</protein>
<feature type="unsure residue" description="D or N" evidence="8">
    <location>
        <position position="69"/>
    </location>
</feature>
<evidence type="ECO:0000259" key="7">
    <source>
        <dbReference type="Pfam" id="PF22799"/>
    </source>
</evidence>
<dbReference type="AlphaFoldDB" id="A0A1E5RCU7"/>
<feature type="chain" id="PRO_5009184694" evidence="6">
    <location>
        <begin position="19"/>
        <end position="205"/>
    </location>
</feature>
<sequence length="205" mass="21638">MQIKNVVAAATLSSIALAETTTTKASTTTLGPSAWTTLTPNATFSLGLSTEASTFGIGIAPITTGSIWDKYHPTTTGTSTISNPTSATESAVSEATAVNQDPFYAVACKAPGVLNITLEDGILKDSHDRVGSIVANRQFQFDGPTPQAGAIYAGGWSISPEGNLVLGEDDIFFQCLSGDFYNIYDEYVAEQCYPVNLQVLEYVDC</sequence>
<proteinExistence type="inferred from homology"/>
<accession>A0A1E5RCU7</accession>
<dbReference type="PANTHER" id="PTHR47254">
    <property type="entry name" value="CELL WALL MANNOPROTEIN CIS3-RELATED"/>
    <property type="match status" value="1"/>
</dbReference>
<evidence type="ECO:0000256" key="3">
    <source>
        <dbReference type="ARBA" id="ARBA00022525"/>
    </source>
</evidence>
<evidence type="ECO:0000256" key="2">
    <source>
        <dbReference type="ARBA" id="ARBA00022512"/>
    </source>
</evidence>
<dbReference type="GO" id="GO:0009277">
    <property type="term" value="C:fungal-type cell wall"/>
    <property type="evidence" value="ECO:0007669"/>
    <property type="project" value="TreeGrafter"/>
</dbReference>
<evidence type="ECO:0000256" key="4">
    <source>
        <dbReference type="ARBA" id="ARBA00022729"/>
    </source>
</evidence>
<dbReference type="GO" id="GO:0031505">
    <property type="term" value="P:fungal-type cell wall organization"/>
    <property type="evidence" value="ECO:0007669"/>
    <property type="project" value="TreeGrafter"/>
</dbReference>
<dbReference type="PANTHER" id="PTHR47254:SF1">
    <property type="entry name" value="CELL WALL MANNOPROTEIN CIS3-RELATED"/>
    <property type="match status" value="1"/>
</dbReference>
<dbReference type="InterPro" id="IPR054508">
    <property type="entry name" value="PIR1-like_C"/>
</dbReference>
<keyword evidence="2" id="KW-0134">Cell wall</keyword>
<dbReference type="Pfam" id="PF22799">
    <property type="entry name" value="PIR1-like_C"/>
    <property type="match status" value="1"/>
</dbReference>
<feature type="signal peptide" evidence="6">
    <location>
        <begin position="1"/>
        <end position="18"/>
    </location>
</feature>
<keyword evidence="9" id="KW-1185">Reference proteome</keyword>
<evidence type="ECO:0000256" key="1">
    <source>
        <dbReference type="ARBA" id="ARBA00004191"/>
    </source>
</evidence>
<name>A0A1E5RCU7_HANUV</name>
<dbReference type="Proteomes" id="UP000095358">
    <property type="component" value="Unassembled WGS sequence"/>
</dbReference>
<dbReference type="InterPro" id="IPR051153">
    <property type="entry name" value="Yeast_CWMannoprotein_PIR"/>
</dbReference>
<dbReference type="EMBL" id="LPNN01000007">
    <property type="protein sequence ID" value="OEJ84711.1"/>
    <property type="molecule type" value="Genomic_DNA"/>
</dbReference>
<reference evidence="9" key="1">
    <citation type="journal article" date="2016" name="Genome Announc.">
        <title>Genome sequences of three species of Hanseniaspora isolated from spontaneous wine fermentations.</title>
        <authorList>
            <person name="Sternes P.R."/>
            <person name="Lee D."/>
            <person name="Kutyna D.R."/>
            <person name="Borneman A.R."/>
        </authorList>
    </citation>
    <scope>NUCLEOTIDE SEQUENCE [LARGE SCALE GENOMIC DNA]</scope>
    <source>
        <strain evidence="9">AWRI3580</strain>
    </source>
</reference>
<dbReference type="GO" id="GO:0005199">
    <property type="term" value="F:structural constituent of cell wall"/>
    <property type="evidence" value="ECO:0007669"/>
    <property type="project" value="TreeGrafter"/>
</dbReference>
<keyword evidence="4 6" id="KW-0732">Signal</keyword>
<comment type="subcellular location">
    <subcellularLocation>
        <location evidence="1">Secreted</location>
        <location evidence="1">Cell wall</location>
    </subcellularLocation>
</comment>
<gene>
    <name evidence="8" type="ORF">AWRI3580_g3353</name>
</gene>
<dbReference type="OrthoDB" id="5415592at2759"/>
<keyword evidence="3" id="KW-0964">Secreted</keyword>